<sequence length="113" mass="12564">MGHSARRQAGLRAADRHGRQAAARWRHDGSEAQWARSDLRLRRVLSLWAIPVFAAGSALLAYLASQTTAGAAPPRSVYVVLAAICFALAVLALIDLQVIKRRTREEERWHRPT</sequence>
<evidence type="ECO:0000313" key="3">
    <source>
        <dbReference type="EMBL" id="UUY45904.1"/>
    </source>
</evidence>
<evidence type="ECO:0000256" key="1">
    <source>
        <dbReference type="SAM" id="MobiDB-lite"/>
    </source>
</evidence>
<dbReference type="InterPro" id="IPR045924">
    <property type="entry name" value="DUF6343"/>
</dbReference>
<gene>
    <name evidence="3" type="ORF">NRK68_00945</name>
</gene>
<keyword evidence="4" id="KW-1185">Reference proteome</keyword>
<dbReference type="GeneID" id="95572004"/>
<protein>
    <submittedName>
        <fullName evidence="3">DUF6343 family protein</fullName>
    </submittedName>
</protein>
<organism evidence="3 4">
    <name type="scientific">Streptomyces yangpuensis</name>
    <dbReference type="NCBI Taxonomy" id="1648182"/>
    <lineage>
        <taxon>Bacteria</taxon>
        <taxon>Bacillati</taxon>
        <taxon>Actinomycetota</taxon>
        <taxon>Actinomycetes</taxon>
        <taxon>Kitasatosporales</taxon>
        <taxon>Streptomycetaceae</taxon>
        <taxon>Streptomyces</taxon>
    </lineage>
</organism>
<keyword evidence="2" id="KW-1133">Transmembrane helix</keyword>
<keyword evidence="2" id="KW-0472">Membrane</keyword>
<keyword evidence="2" id="KW-0812">Transmembrane</keyword>
<feature type="transmembrane region" description="Helical" evidence="2">
    <location>
        <begin position="76"/>
        <end position="94"/>
    </location>
</feature>
<proteinExistence type="predicted"/>
<evidence type="ECO:0000313" key="4">
    <source>
        <dbReference type="Proteomes" id="UP001057738"/>
    </source>
</evidence>
<dbReference type="RefSeq" id="WP_257854443.1">
    <property type="nucleotide sequence ID" value="NZ_CP102514.1"/>
</dbReference>
<reference evidence="3" key="1">
    <citation type="submission" date="2022-08" db="EMBL/GenBank/DDBJ databases">
        <authorList>
            <person name="Tian L."/>
        </authorList>
    </citation>
    <scope>NUCLEOTIDE SEQUENCE</scope>
    <source>
        <strain evidence="3">CM253</strain>
    </source>
</reference>
<dbReference type="Pfam" id="PF19870">
    <property type="entry name" value="DUF6343"/>
    <property type="match status" value="1"/>
</dbReference>
<dbReference type="EMBL" id="CP102514">
    <property type="protein sequence ID" value="UUY45904.1"/>
    <property type="molecule type" value="Genomic_DNA"/>
</dbReference>
<dbReference type="Proteomes" id="UP001057738">
    <property type="component" value="Chromosome"/>
</dbReference>
<name>A0ABY5PPI5_9ACTN</name>
<accession>A0ABY5PPI5</accession>
<feature type="region of interest" description="Disordered" evidence="1">
    <location>
        <begin position="1"/>
        <end position="24"/>
    </location>
</feature>
<evidence type="ECO:0000256" key="2">
    <source>
        <dbReference type="SAM" id="Phobius"/>
    </source>
</evidence>
<feature type="transmembrane region" description="Helical" evidence="2">
    <location>
        <begin position="44"/>
        <end position="64"/>
    </location>
</feature>